<dbReference type="SMART" id="SM00855">
    <property type="entry name" value="PGAM"/>
    <property type="match status" value="1"/>
</dbReference>
<name>A0A7Z6ZW17_9GAMM</name>
<dbReference type="AlphaFoldDB" id="A0A7Z6ZW17"/>
<organism evidence="1 2">
    <name type="scientific">Pseudidiomarina aestuarii</name>
    <dbReference type="NCBI Taxonomy" id="624146"/>
    <lineage>
        <taxon>Bacteria</taxon>
        <taxon>Pseudomonadati</taxon>
        <taxon>Pseudomonadota</taxon>
        <taxon>Gammaproteobacteria</taxon>
        <taxon>Alteromonadales</taxon>
        <taxon>Idiomarinaceae</taxon>
        <taxon>Pseudidiomarina</taxon>
    </lineage>
</organism>
<proteinExistence type="predicted"/>
<protein>
    <submittedName>
        <fullName evidence="1">Histidine phosphatase family protein</fullName>
    </submittedName>
</protein>
<dbReference type="SUPFAM" id="SSF53254">
    <property type="entry name" value="Phosphoglycerate mutase-like"/>
    <property type="match status" value="1"/>
</dbReference>
<dbReference type="Gene3D" id="3.40.50.1240">
    <property type="entry name" value="Phosphoglycerate mutase-like"/>
    <property type="match status" value="1"/>
</dbReference>
<reference evidence="2" key="1">
    <citation type="journal article" date="2018" name="Front. Microbiol.">
        <title>Genome-Based Analysis Reveals the Taxonomy and Diversity of the Family Idiomarinaceae.</title>
        <authorList>
            <person name="Liu Y."/>
            <person name="Lai Q."/>
            <person name="Shao Z."/>
        </authorList>
    </citation>
    <scope>NUCLEOTIDE SEQUENCE [LARGE SCALE GENOMIC DNA]</scope>
    <source>
        <strain evidence="2">KYW314</strain>
    </source>
</reference>
<dbReference type="InterPro" id="IPR029033">
    <property type="entry name" value="His_PPase_superfam"/>
</dbReference>
<evidence type="ECO:0000313" key="2">
    <source>
        <dbReference type="Proteomes" id="UP000287766"/>
    </source>
</evidence>
<comment type="caution">
    <text evidence="1">The sequence shown here is derived from an EMBL/GenBank/DDBJ whole genome shotgun (WGS) entry which is preliminary data.</text>
</comment>
<dbReference type="InterPro" id="IPR013078">
    <property type="entry name" value="His_Pase_superF_clade-1"/>
</dbReference>
<keyword evidence="2" id="KW-1185">Reference proteome</keyword>
<dbReference type="CDD" id="cd07040">
    <property type="entry name" value="HP"/>
    <property type="match status" value="1"/>
</dbReference>
<dbReference type="Pfam" id="PF00300">
    <property type="entry name" value="His_Phos_1"/>
    <property type="match status" value="1"/>
</dbReference>
<dbReference type="EMBL" id="PIPR01000001">
    <property type="protein sequence ID" value="RUO42256.1"/>
    <property type="molecule type" value="Genomic_DNA"/>
</dbReference>
<evidence type="ECO:0000313" key="1">
    <source>
        <dbReference type="EMBL" id="RUO42256.1"/>
    </source>
</evidence>
<gene>
    <name evidence="1" type="ORF">CWE22_00985</name>
</gene>
<sequence>MQIQVIYVFRHAEKADTADNPSLNEQGQLRAQQLARALQHADIQSIFSTRYARTQQTAAPLATALGLAVETYQAGDADAIIATVKKLRHPTLIIGHSNTVPNIVRAAGGEAPDLTEKDYGDLFQVIMTEQGVITNRFVID</sequence>
<accession>A0A7Z6ZW17</accession>
<dbReference type="Proteomes" id="UP000287766">
    <property type="component" value="Unassembled WGS sequence"/>
</dbReference>